<dbReference type="Proteomes" id="UP000030854">
    <property type="component" value="Unassembled WGS sequence"/>
</dbReference>
<gene>
    <name evidence="2" type="ORF">EV44_g3707</name>
</gene>
<dbReference type="EMBL" id="JNVN01002277">
    <property type="protein sequence ID" value="KHJ32167.1"/>
    <property type="molecule type" value="Genomic_DNA"/>
</dbReference>
<evidence type="ECO:0000313" key="2">
    <source>
        <dbReference type="EMBL" id="KHJ32167.1"/>
    </source>
</evidence>
<name>A0A0B1P0I1_UNCNE</name>
<reference evidence="2 3" key="1">
    <citation type="journal article" date="2014" name="BMC Genomics">
        <title>Adaptive genomic structural variation in the grape powdery mildew pathogen, Erysiphe necator.</title>
        <authorList>
            <person name="Jones L."/>
            <person name="Riaz S."/>
            <person name="Morales-Cruz A."/>
            <person name="Amrine K.C."/>
            <person name="McGuire B."/>
            <person name="Gubler W.D."/>
            <person name="Walker M.A."/>
            <person name="Cantu D."/>
        </authorList>
    </citation>
    <scope>NUCLEOTIDE SEQUENCE [LARGE SCALE GENOMIC DNA]</scope>
    <source>
        <strain evidence="3">c</strain>
    </source>
</reference>
<feature type="compositionally biased region" description="Polar residues" evidence="1">
    <location>
        <begin position="1"/>
        <end position="18"/>
    </location>
</feature>
<organism evidence="2 3">
    <name type="scientific">Uncinula necator</name>
    <name type="common">Grape powdery mildew</name>
    <dbReference type="NCBI Taxonomy" id="52586"/>
    <lineage>
        <taxon>Eukaryota</taxon>
        <taxon>Fungi</taxon>
        <taxon>Dikarya</taxon>
        <taxon>Ascomycota</taxon>
        <taxon>Pezizomycotina</taxon>
        <taxon>Leotiomycetes</taxon>
        <taxon>Erysiphales</taxon>
        <taxon>Erysiphaceae</taxon>
        <taxon>Erysiphe</taxon>
    </lineage>
</organism>
<feature type="region of interest" description="Disordered" evidence="1">
    <location>
        <begin position="1"/>
        <end position="75"/>
    </location>
</feature>
<dbReference type="HOGENOM" id="CLU_2122888_0_0_1"/>
<comment type="caution">
    <text evidence="2">The sequence shown here is derived from an EMBL/GenBank/DDBJ whole genome shotgun (WGS) entry which is preliminary data.</text>
</comment>
<proteinExistence type="predicted"/>
<accession>A0A0B1P0I1</accession>
<sequence length="114" mass="12647">MTDSMDISQDSQAPSTERSQQPPPISPNHNPSPSIASPSPPSITSADSRQMFKPVASSKLPIPERPLHNSRNHSDIANAFIPKELAEIIATRQRRECAWYPQKEEAVALMAYLR</sequence>
<evidence type="ECO:0000256" key="1">
    <source>
        <dbReference type="SAM" id="MobiDB-lite"/>
    </source>
</evidence>
<keyword evidence="3" id="KW-1185">Reference proteome</keyword>
<feature type="compositionally biased region" description="Low complexity" evidence="1">
    <location>
        <begin position="27"/>
        <end position="48"/>
    </location>
</feature>
<protein>
    <submittedName>
        <fullName evidence="2">Uncharacterized protein</fullName>
    </submittedName>
</protein>
<dbReference type="AlphaFoldDB" id="A0A0B1P0I1"/>
<evidence type="ECO:0000313" key="3">
    <source>
        <dbReference type="Proteomes" id="UP000030854"/>
    </source>
</evidence>